<keyword evidence="5" id="KW-1185">Reference proteome</keyword>
<dbReference type="EMBL" id="CP064791">
    <property type="protein sequence ID" value="QSG15710.1"/>
    <property type="molecule type" value="Genomic_DNA"/>
</dbReference>
<dbReference type="InterPro" id="IPR000182">
    <property type="entry name" value="GNAT_dom"/>
</dbReference>
<keyword evidence="1 4" id="KW-0808">Transferase</keyword>
<evidence type="ECO:0000256" key="1">
    <source>
        <dbReference type="ARBA" id="ARBA00022679"/>
    </source>
</evidence>
<dbReference type="Pfam" id="PF13673">
    <property type="entry name" value="Acetyltransf_10"/>
    <property type="match status" value="1"/>
</dbReference>
<name>A0A897NMG4_9EURY</name>
<dbReference type="Gene3D" id="3.40.630.30">
    <property type="match status" value="1"/>
</dbReference>
<dbReference type="InterPro" id="IPR016181">
    <property type="entry name" value="Acyl_CoA_acyltransferase"/>
</dbReference>
<dbReference type="GeneID" id="68858827"/>
<dbReference type="PANTHER" id="PTHR43877:SF2">
    <property type="entry name" value="AMINOALKYLPHOSPHONATE N-ACETYLTRANSFERASE-RELATED"/>
    <property type="match status" value="1"/>
</dbReference>
<sequence length="150" mass="16901">MNPEIRTVDAPDEDDSVYQDALSVRTTVFVEEQGVPADLEVDEHESDAIHLVAYDDDEPIGAARLRRPGETTGKVERVAVRSAYRERDVGTALMERLEAVARDRGLETMRLHSQVRAAPFYARFGYERVGERFEEAGIPHVEMRKTLAGE</sequence>
<dbReference type="GO" id="GO:0016747">
    <property type="term" value="F:acyltransferase activity, transferring groups other than amino-acyl groups"/>
    <property type="evidence" value="ECO:0007669"/>
    <property type="project" value="InterPro"/>
</dbReference>
<proteinExistence type="predicted"/>
<dbReference type="PROSITE" id="PS51186">
    <property type="entry name" value="GNAT"/>
    <property type="match status" value="1"/>
</dbReference>
<dbReference type="Proteomes" id="UP000663292">
    <property type="component" value="Chromosome"/>
</dbReference>
<dbReference type="AlphaFoldDB" id="A0A897NMG4"/>
<dbReference type="PANTHER" id="PTHR43877">
    <property type="entry name" value="AMINOALKYLPHOSPHONATE N-ACETYLTRANSFERASE-RELATED-RELATED"/>
    <property type="match status" value="1"/>
</dbReference>
<organism evidence="4 5">
    <name type="scientific">Halapricum desulfuricans</name>
    <dbReference type="NCBI Taxonomy" id="2841257"/>
    <lineage>
        <taxon>Archaea</taxon>
        <taxon>Methanobacteriati</taxon>
        <taxon>Methanobacteriota</taxon>
        <taxon>Stenosarchaea group</taxon>
        <taxon>Halobacteria</taxon>
        <taxon>Halobacteriales</taxon>
        <taxon>Haloarculaceae</taxon>
        <taxon>Halapricum</taxon>
    </lineage>
</organism>
<keyword evidence="2" id="KW-0012">Acyltransferase</keyword>
<accession>A0A897NMG4</accession>
<protein>
    <submittedName>
        <fullName evidence="4">Acetyltransferase (GNAT) family</fullName>
    </submittedName>
</protein>
<evidence type="ECO:0000259" key="3">
    <source>
        <dbReference type="PROSITE" id="PS51186"/>
    </source>
</evidence>
<evidence type="ECO:0000256" key="2">
    <source>
        <dbReference type="ARBA" id="ARBA00023315"/>
    </source>
</evidence>
<reference evidence="4 5" key="1">
    <citation type="submission" date="2020-11" db="EMBL/GenBank/DDBJ databases">
        <title>Carbohydrate-dependent, anaerobic sulfur respiration: A novel catabolism in halophilic archaea.</title>
        <authorList>
            <person name="Sorokin D.Y."/>
            <person name="Messina E."/>
            <person name="Smedile F."/>
            <person name="La Cono V."/>
            <person name="Hallsworth J.E."/>
            <person name="Yakimov M.M."/>
        </authorList>
    </citation>
    <scope>NUCLEOTIDE SEQUENCE [LARGE SCALE GENOMIC DNA]</scope>
    <source>
        <strain evidence="4 5">HSR-Est</strain>
    </source>
</reference>
<dbReference type="InterPro" id="IPR050832">
    <property type="entry name" value="Bact_Acetyltransf"/>
</dbReference>
<feature type="domain" description="N-acetyltransferase" evidence="3">
    <location>
        <begin position="3"/>
        <end position="148"/>
    </location>
</feature>
<gene>
    <name evidence="4" type="primary">wecD8</name>
    <name evidence="4" type="ORF">HSEST_2195</name>
</gene>
<evidence type="ECO:0000313" key="4">
    <source>
        <dbReference type="EMBL" id="QSG15710.1"/>
    </source>
</evidence>
<dbReference type="SUPFAM" id="SSF55729">
    <property type="entry name" value="Acyl-CoA N-acyltransferases (Nat)"/>
    <property type="match status" value="1"/>
</dbReference>
<dbReference type="RefSeq" id="WP_229120965.1">
    <property type="nucleotide sequence ID" value="NZ_CP064791.1"/>
</dbReference>
<evidence type="ECO:0000313" key="5">
    <source>
        <dbReference type="Proteomes" id="UP000663292"/>
    </source>
</evidence>
<dbReference type="CDD" id="cd04301">
    <property type="entry name" value="NAT_SF"/>
    <property type="match status" value="1"/>
</dbReference>